<feature type="domain" description="Chalcone isomerase" evidence="2">
    <location>
        <begin position="50"/>
        <end position="180"/>
    </location>
</feature>
<evidence type="ECO:0000313" key="4">
    <source>
        <dbReference type="Proteomes" id="UP000327179"/>
    </source>
</evidence>
<dbReference type="KEGG" id="plal:FXN65_17445"/>
<dbReference type="RefSeq" id="WP_151134737.1">
    <property type="nucleotide sequence ID" value="NZ_CP043311.1"/>
</dbReference>
<feature type="signal peptide" evidence="1">
    <location>
        <begin position="1"/>
        <end position="31"/>
    </location>
</feature>
<gene>
    <name evidence="3" type="ORF">FXN65_17445</name>
</gene>
<evidence type="ECO:0000259" key="2">
    <source>
        <dbReference type="Pfam" id="PF16036"/>
    </source>
</evidence>
<dbReference type="Pfam" id="PF16036">
    <property type="entry name" value="Chalcone_3"/>
    <property type="match status" value="1"/>
</dbReference>
<dbReference type="EMBL" id="CP043311">
    <property type="protein sequence ID" value="QEY63751.1"/>
    <property type="molecule type" value="Genomic_DNA"/>
</dbReference>
<sequence length="186" mass="21030">MVALGWLLKRGARKVSSLSLVLSLSTAAALADWREDLPGARAVGTGQFKWFGFSIYEARLWSPNARPTLDNPFALELTYRREIKRGDLVEVSLEEMRRLGGEGLPRDRLARWAHEMHEAFVDVVPGQSITGLYMPGQGCRFYVNGRLSREVADPDFARAFFAIWLDPRTRNPELRRQLLGLEVAAE</sequence>
<protein>
    <recommendedName>
        <fullName evidence="2">Chalcone isomerase domain-containing protein</fullName>
    </recommendedName>
</protein>
<name>A0A5J6QQU8_9GAMM</name>
<organism evidence="3 4">
    <name type="scientific">Metapseudomonas lalkuanensis</name>
    <dbReference type="NCBI Taxonomy" id="2604832"/>
    <lineage>
        <taxon>Bacteria</taxon>
        <taxon>Pseudomonadati</taxon>
        <taxon>Pseudomonadota</taxon>
        <taxon>Gammaproteobacteria</taxon>
        <taxon>Pseudomonadales</taxon>
        <taxon>Pseudomonadaceae</taxon>
        <taxon>Metapseudomonas</taxon>
    </lineage>
</organism>
<accession>A0A5J6QQU8</accession>
<reference evidence="3 4" key="1">
    <citation type="submission" date="2019-08" db="EMBL/GenBank/DDBJ databases">
        <title>Whole-genome Sequencing of e-waste polymer degrading bacterium Pseudomonas sp. strain PE08.</title>
        <authorList>
            <person name="Kirdat K."/>
            <person name="Debbarma P."/>
            <person name="Narawade N."/>
            <person name="Suyal D."/>
            <person name="Thorat V."/>
            <person name="Shouche Y."/>
            <person name="Goel R."/>
            <person name="Yadav A."/>
        </authorList>
    </citation>
    <scope>NUCLEOTIDE SEQUENCE [LARGE SCALE GENOMIC DNA]</scope>
    <source>
        <strain evidence="3 4">PE08</strain>
    </source>
</reference>
<dbReference type="Proteomes" id="UP000327179">
    <property type="component" value="Chromosome"/>
</dbReference>
<keyword evidence="1" id="KW-0732">Signal</keyword>
<feature type="chain" id="PRO_5023826045" description="Chalcone isomerase domain-containing protein" evidence="1">
    <location>
        <begin position="32"/>
        <end position="186"/>
    </location>
</feature>
<dbReference type="AlphaFoldDB" id="A0A5J6QQU8"/>
<evidence type="ECO:0000313" key="3">
    <source>
        <dbReference type="EMBL" id="QEY63751.1"/>
    </source>
</evidence>
<keyword evidence="4" id="KW-1185">Reference proteome</keyword>
<evidence type="ECO:0000256" key="1">
    <source>
        <dbReference type="SAM" id="SignalP"/>
    </source>
</evidence>
<proteinExistence type="predicted"/>
<dbReference type="InterPro" id="IPR016087">
    <property type="entry name" value="Chalcone_isomerase"/>
</dbReference>